<evidence type="ECO:0000256" key="9">
    <source>
        <dbReference type="ARBA" id="ARBA00022989"/>
    </source>
</evidence>
<dbReference type="Proteomes" id="UP001304895">
    <property type="component" value="Unassembled WGS sequence"/>
</dbReference>
<evidence type="ECO:0000256" key="14">
    <source>
        <dbReference type="PROSITE-ProRule" id="PRU01356"/>
    </source>
</evidence>
<accession>A0AAN6US25</accession>
<feature type="disulfide bond" evidence="14">
    <location>
        <begin position="139"/>
        <end position="172"/>
    </location>
</feature>
<keyword evidence="14" id="KW-0408">Iron</keyword>
<reference evidence="17" key="2">
    <citation type="submission" date="2023-05" db="EMBL/GenBank/DDBJ databases">
        <authorList>
            <consortium name="Lawrence Berkeley National Laboratory"/>
            <person name="Steindorff A."/>
            <person name="Hensen N."/>
            <person name="Bonometti L."/>
            <person name="Westerberg I."/>
            <person name="Brannstrom I.O."/>
            <person name="Guillou S."/>
            <person name="Cros-Aarteil S."/>
            <person name="Calhoun S."/>
            <person name="Haridas S."/>
            <person name="Kuo A."/>
            <person name="Mondo S."/>
            <person name="Pangilinan J."/>
            <person name="Riley R."/>
            <person name="Labutti K."/>
            <person name="Andreopoulos B."/>
            <person name="Lipzen A."/>
            <person name="Chen C."/>
            <person name="Yanf M."/>
            <person name="Daum C."/>
            <person name="Ng V."/>
            <person name="Clum A."/>
            <person name="Ohm R."/>
            <person name="Martin F."/>
            <person name="Silar P."/>
            <person name="Natvig D."/>
            <person name="Lalanne C."/>
            <person name="Gautier V."/>
            <person name="Ament-Velasquez S.L."/>
            <person name="Kruys A."/>
            <person name="Hutchinson M.I."/>
            <person name="Powell A.J."/>
            <person name="Barry K."/>
            <person name="Miller A.N."/>
            <person name="Grigoriev I.V."/>
            <person name="Debuchy R."/>
            <person name="Gladieux P."/>
            <person name="Thoren M.H."/>
            <person name="Johannesson H."/>
        </authorList>
    </citation>
    <scope>NUCLEOTIDE SEQUENCE</scope>
    <source>
        <strain evidence="17">CBS 123565</strain>
    </source>
</reference>
<feature type="transmembrane region" description="Helical" evidence="15">
    <location>
        <begin position="77"/>
        <end position="98"/>
    </location>
</feature>
<keyword evidence="14" id="KW-0349">Heme</keyword>
<dbReference type="GO" id="GO:0005576">
    <property type="term" value="C:extracellular region"/>
    <property type="evidence" value="ECO:0007669"/>
    <property type="project" value="UniProtKB-SubCell"/>
</dbReference>
<name>A0AAN6US25_9PEZI</name>
<keyword evidence="18" id="KW-1185">Reference proteome</keyword>
<feature type="transmembrane region" description="Helical" evidence="15">
    <location>
        <begin position="264"/>
        <end position="285"/>
    </location>
</feature>
<keyword evidence="6" id="KW-0325">Glycoprotein</keyword>
<keyword evidence="10 15" id="KW-0472">Membrane</keyword>
<keyword evidence="14" id="KW-0479">Metal-binding</keyword>
<keyword evidence="5" id="KW-0964">Secreted</keyword>
<comment type="similarity">
    <text evidence="4">Belongs to the RBT5 family.</text>
</comment>
<dbReference type="Pfam" id="PF05730">
    <property type="entry name" value="CFEM"/>
    <property type="match status" value="1"/>
</dbReference>
<feature type="disulfide bond" evidence="14">
    <location>
        <begin position="130"/>
        <end position="137"/>
    </location>
</feature>
<comment type="subcellular location">
    <subcellularLocation>
        <location evidence="2">Membrane</location>
        <topology evidence="2">Lipid-anchor</topology>
        <topology evidence="2">GPI-anchor</topology>
    </subcellularLocation>
    <subcellularLocation>
        <location evidence="1">Membrane</location>
        <topology evidence="1">Multi-pass membrane protein</topology>
    </subcellularLocation>
    <subcellularLocation>
        <location evidence="3">Secreted</location>
    </subcellularLocation>
</comment>
<feature type="transmembrane region" description="Helical" evidence="15">
    <location>
        <begin position="382"/>
        <end position="398"/>
    </location>
</feature>
<reference evidence="17" key="1">
    <citation type="journal article" date="2023" name="Mol. Phylogenet. Evol.">
        <title>Genome-scale phylogeny and comparative genomics of the fungal order Sordariales.</title>
        <authorList>
            <person name="Hensen N."/>
            <person name="Bonometti L."/>
            <person name="Westerberg I."/>
            <person name="Brannstrom I.O."/>
            <person name="Guillou S."/>
            <person name="Cros-Aarteil S."/>
            <person name="Calhoun S."/>
            <person name="Haridas S."/>
            <person name="Kuo A."/>
            <person name="Mondo S."/>
            <person name="Pangilinan J."/>
            <person name="Riley R."/>
            <person name="LaButti K."/>
            <person name="Andreopoulos B."/>
            <person name="Lipzen A."/>
            <person name="Chen C."/>
            <person name="Yan M."/>
            <person name="Daum C."/>
            <person name="Ng V."/>
            <person name="Clum A."/>
            <person name="Steindorff A."/>
            <person name="Ohm R.A."/>
            <person name="Martin F."/>
            <person name="Silar P."/>
            <person name="Natvig D.O."/>
            <person name="Lalanne C."/>
            <person name="Gautier V."/>
            <person name="Ament-Velasquez S.L."/>
            <person name="Kruys A."/>
            <person name="Hutchinson M.I."/>
            <person name="Powell A.J."/>
            <person name="Barry K."/>
            <person name="Miller A.N."/>
            <person name="Grigoriev I.V."/>
            <person name="Debuchy R."/>
            <person name="Gladieux P."/>
            <person name="Hiltunen Thoren M."/>
            <person name="Johannesson H."/>
        </authorList>
    </citation>
    <scope>NUCLEOTIDE SEQUENCE</scope>
    <source>
        <strain evidence="17">CBS 123565</strain>
    </source>
</reference>
<dbReference type="InterPro" id="IPR052337">
    <property type="entry name" value="SAT4-like"/>
</dbReference>
<evidence type="ECO:0000256" key="5">
    <source>
        <dbReference type="ARBA" id="ARBA00022525"/>
    </source>
</evidence>
<dbReference type="PANTHER" id="PTHR33048:SF143">
    <property type="entry name" value="EXTRACELLULAR MEMBRANE PROTEIN CFEM DOMAIN-CONTAINING PROTEIN-RELATED"/>
    <property type="match status" value="1"/>
</dbReference>
<evidence type="ECO:0000256" key="4">
    <source>
        <dbReference type="ARBA" id="ARBA00010031"/>
    </source>
</evidence>
<comment type="similarity">
    <text evidence="13">Belongs to the SAT4 family.</text>
</comment>
<feature type="non-terminal residue" evidence="17">
    <location>
        <position position="413"/>
    </location>
</feature>
<evidence type="ECO:0000256" key="3">
    <source>
        <dbReference type="ARBA" id="ARBA00004613"/>
    </source>
</evidence>
<dbReference type="Pfam" id="PF20684">
    <property type="entry name" value="Fung_rhodopsin"/>
    <property type="match status" value="1"/>
</dbReference>
<evidence type="ECO:0000313" key="18">
    <source>
        <dbReference type="Proteomes" id="UP001304895"/>
    </source>
</evidence>
<evidence type="ECO:0000256" key="13">
    <source>
        <dbReference type="ARBA" id="ARBA00038359"/>
    </source>
</evidence>
<keyword evidence="11 14" id="KW-1015">Disulfide bond</keyword>
<dbReference type="PANTHER" id="PTHR33048">
    <property type="entry name" value="PTH11-LIKE INTEGRAL MEMBRANE PROTEIN (AFU_ORTHOLOGUE AFUA_5G11245)"/>
    <property type="match status" value="1"/>
</dbReference>
<sequence>MQERGHGTWGRSAEKNEVAAEEPVDSIIINYNSTNLHIHPWCFAAHPLSVPVPLPPDAPRSRHQWCFNMLFSRMTSAIVGLCLLFPRSVVAAAAAAAIDGDGTVTLEQGAPALPSCARRCLDATIAQSGCALPDLGCLCNDTMLADVADVCIASSCTVKENLTAKNITSHLCGLPVETDDTLIPIYAVFIGLAAVAVVLRVVARAVLTQAPLWWDDWANLLGFVCAAIYTGMTIKAIELGQGKDMWFVPFDHVTSVVKVFFVDMVLYTIGRFFFRASILLFYLRIFPPTNNKTIGRLLIGTMVFNAVYNLSFMLAIIFQCRPLTYFWTQWEGRSEGHCGSYNKLAWAAAGTGIAFDMLMLGLPLSQLLALRLPWRKKIMGSLMFFFGVGVMIVSLIRVKTINEFTQTVNPTST</sequence>
<organism evidence="17 18">
    <name type="scientific">Trichocladium antarcticum</name>
    <dbReference type="NCBI Taxonomy" id="1450529"/>
    <lineage>
        <taxon>Eukaryota</taxon>
        <taxon>Fungi</taxon>
        <taxon>Dikarya</taxon>
        <taxon>Ascomycota</taxon>
        <taxon>Pezizomycotina</taxon>
        <taxon>Sordariomycetes</taxon>
        <taxon>Sordariomycetidae</taxon>
        <taxon>Sordariales</taxon>
        <taxon>Chaetomiaceae</taxon>
        <taxon>Trichocladium</taxon>
    </lineage>
</organism>
<dbReference type="PROSITE" id="PS52012">
    <property type="entry name" value="CFEM"/>
    <property type="match status" value="1"/>
</dbReference>
<dbReference type="AlphaFoldDB" id="A0AAN6US25"/>
<evidence type="ECO:0000256" key="10">
    <source>
        <dbReference type="ARBA" id="ARBA00023136"/>
    </source>
</evidence>
<feature type="domain" description="CFEM" evidence="16">
    <location>
        <begin position="88"/>
        <end position="198"/>
    </location>
</feature>
<evidence type="ECO:0000259" key="16">
    <source>
        <dbReference type="PROSITE" id="PS52012"/>
    </source>
</evidence>
<feature type="transmembrane region" description="Helical" evidence="15">
    <location>
        <begin position="344"/>
        <end position="370"/>
    </location>
</feature>
<evidence type="ECO:0000256" key="1">
    <source>
        <dbReference type="ARBA" id="ARBA00004141"/>
    </source>
</evidence>
<feature type="transmembrane region" description="Helical" evidence="15">
    <location>
        <begin position="219"/>
        <end position="237"/>
    </location>
</feature>
<feature type="binding site" description="axial binding residue" evidence="14">
    <location>
        <position position="134"/>
    </location>
    <ligand>
        <name>heme</name>
        <dbReference type="ChEBI" id="CHEBI:30413"/>
    </ligand>
    <ligandPart>
        <name>Fe</name>
        <dbReference type="ChEBI" id="CHEBI:18248"/>
    </ligandPart>
</feature>
<dbReference type="InterPro" id="IPR008427">
    <property type="entry name" value="Extracellular_membr_CFEM_dom"/>
</dbReference>
<feature type="transmembrane region" description="Helical" evidence="15">
    <location>
        <begin position="183"/>
        <end position="207"/>
    </location>
</feature>
<dbReference type="EMBL" id="MU853402">
    <property type="protein sequence ID" value="KAK4137786.1"/>
    <property type="molecule type" value="Genomic_DNA"/>
</dbReference>
<keyword evidence="9 15" id="KW-1133">Transmembrane helix</keyword>
<feature type="disulfide bond" evidence="14">
    <location>
        <begin position="120"/>
        <end position="151"/>
    </location>
</feature>
<keyword evidence="12" id="KW-0449">Lipoprotein</keyword>
<dbReference type="SMART" id="SM00747">
    <property type="entry name" value="CFEM"/>
    <property type="match status" value="1"/>
</dbReference>
<evidence type="ECO:0000256" key="12">
    <source>
        <dbReference type="ARBA" id="ARBA00023288"/>
    </source>
</evidence>
<evidence type="ECO:0000313" key="17">
    <source>
        <dbReference type="EMBL" id="KAK4137786.1"/>
    </source>
</evidence>
<evidence type="ECO:0000256" key="15">
    <source>
        <dbReference type="SAM" id="Phobius"/>
    </source>
</evidence>
<evidence type="ECO:0000256" key="8">
    <source>
        <dbReference type="ARBA" id="ARBA00022729"/>
    </source>
</evidence>
<feature type="disulfide bond" evidence="14">
    <location>
        <begin position="116"/>
        <end position="156"/>
    </location>
</feature>
<dbReference type="GO" id="GO:0098552">
    <property type="term" value="C:side of membrane"/>
    <property type="evidence" value="ECO:0007669"/>
    <property type="project" value="UniProtKB-KW"/>
</dbReference>
<dbReference type="GO" id="GO:0046872">
    <property type="term" value="F:metal ion binding"/>
    <property type="evidence" value="ECO:0007669"/>
    <property type="project" value="UniProtKB-UniRule"/>
</dbReference>
<comment type="caution">
    <text evidence="17">The sequence shown here is derived from an EMBL/GenBank/DDBJ whole genome shotgun (WGS) entry which is preliminary data.</text>
</comment>
<keyword evidence="8" id="KW-0732">Signal</keyword>
<evidence type="ECO:0000256" key="6">
    <source>
        <dbReference type="ARBA" id="ARBA00022622"/>
    </source>
</evidence>
<gene>
    <name evidence="17" type="ORF">BT67DRAFT_121235</name>
</gene>
<dbReference type="InterPro" id="IPR049326">
    <property type="entry name" value="Rhodopsin_dom_fungi"/>
</dbReference>
<keyword evidence="7 15" id="KW-0812">Transmembrane</keyword>
<protein>
    <recommendedName>
        <fullName evidence="16">CFEM domain-containing protein</fullName>
    </recommendedName>
</protein>
<evidence type="ECO:0000256" key="2">
    <source>
        <dbReference type="ARBA" id="ARBA00004589"/>
    </source>
</evidence>
<evidence type="ECO:0000256" key="11">
    <source>
        <dbReference type="ARBA" id="ARBA00023157"/>
    </source>
</evidence>
<evidence type="ECO:0000256" key="7">
    <source>
        <dbReference type="ARBA" id="ARBA00022692"/>
    </source>
</evidence>
<keyword evidence="6" id="KW-0336">GPI-anchor</keyword>
<proteinExistence type="inferred from homology"/>
<feature type="transmembrane region" description="Helical" evidence="15">
    <location>
        <begin position="297"/>
        <end position="318"/>
    </location>
</feature>